<evidence type="ECO:0000313" key="2">
    <source>
        <dbReference type="Proteomes" id="UP000283895"/>
    </source>
</evidence>
<reference evidence="1 2" key="1">
    <citation type="submission" date="2015-09" db="EMBL/GenBank/DDBJ databases">
        <title>Host preference determinants of Valsa canker pathogens revealed by comparative genomics.</title>
        <authorList>
            <person name="Yin Z."/>
            <person name="Huang L."/>
        </authorList>
    </citation>
    <scope>NUCLEOTIDE SEQUENCE [LARGE SCALE GENOMIC DNA]</scope>
    <source>
        <strain evidence="1 2">03-1</strain>
    </source>
</reference>
<dbReference type="PANTHER" id="PTHR24148:SF64">
    <property type="entry name" value="HETEROKARYON INCOMPATIBILITY DOMAIN-CONTAINING PROTEIN"/>
    <property type="match status" value="1"/>
</dbReference>
<dbReference type="Proteomes" id="UP000283895">
    <property type="component" value="Unassembled WGS sequence"/>
</dbReference>
<dbReference type="EMBL" id="LKEA01000003">
    <property type="protein sequence ID" value="ROW10308.1"/>
    <property type="molecule type" value="Genomic_DNA"/>
</dbReference>
<dbReference type="AlphaFoldDB" id="A0A423X3D5"/>
<dbReference type="PANTHER" id="PTHR24148">
    <property type="entry name" value="ANKYRIN REPEAT DOMAIN-CONTAINING PROTEIN 39 HOMOLOG-RELATED"/>
    <property type="match status" value="1"/>
</dbReference>
<gene>
    <name evidence="1" type="ORF">VMCG_02072</name>
</gene>
<name>A0A423X3D5_9PEZI</name>
<protein>
    <submittedName>
        <fullName evidence="1">Uncharacterized protein</fullName>
    </submittedName>
</protein>
<organism evidence="1 2">
    <name type="scientific">Cytospora schulzeri</name>
    <dbReference type="NCBI Taxonomy" id="448051"/>
    <lineage>
        <taxon>Eukaryota</taxon>
        <taxon>Fungi</taxon>
        <taxon>Dikarya</taxon>
        <taxon>Ascomycota</taxon>
        <taxon>Pezizomycotina</taxon>
        <taxon>Sordariomycetes</taxon>
        <taxon>Sordariomycetidae</taxon>
        <taxon>Diaporthales</taxon>
        <taxon>Cytosporaceae</taxon>
        <taxon>Cytospora</taxon>
    </lineage>
</organism>
<accession>A0A423X3D5</accession>
<proteinExistence type="predicted"/>
<evidence type="ECO:0000313" key="1">
    <source>
        <dbReference type="EMBL" id="ROW10308.1"/>
    </source>
</evidence>
<keyword evidence="2" id="KW-1185">Reference proteome</keyword>
<comment type="caution">
    <text evidence="1">The sequence shown here is derived from an EMBL/GenBank/DDBJ whole genome shotgun (WGS) entry which is preliminary data.</text>
</comment>
<dbReference type="OrthoDB" id="5242193at2759"/>
<sequence>MALYDATEPGAHSISLRDYSSDTPRISQPTNCLLAFEYAMGDDQPYDEEFWGKDGLEPYIYTPVSRGEIRCLVLEPGRGNKSLRCTLEVKRLADDPQYEAISYVWGQSSRCHKITCDGRRLFITPNLRDALRQ</sequence>
<dbReference type="InterPro" id="IPR052895">
    <property type="entry name" value="HetReg/Transcr_Mod"/>
</dbReference>